<name>A0A917HW16_9SPHI</name>
<sequence length="97" mass="11217">MRIETIEKLCCPFDKAELSLTVIHQDDSGNVTEGFLICSECKRLYPIITGIPIMNPDEYREFKFEQPVLDKWQSHLSGKTIENFRVVDPEDGNELLQ</sequence>
<protein>
    <recommendedName>
        <fullName evidence="3">Trm112p-like protein</fullName>
    </recommendedName>
</protein>
<dbReference type="Gene3D" id="2.20.25.10">
    <property type="match status" value="1"/>
</dbReference>
<dbReference type="Proteomes" id="UP000660862">
    <property type="component" value="Unassembled WGS sequence"/>
</dbReference>
<dbReference type="InterPro" id="IPR005651">
    <property type="entry name" value="Trm112-like"/>
</dbReference>
<reference evidence="1" key="2">
    <citation type="submission" date="2020-09" db="EMBL/GenBank/DDBJ databases">
        <authorList>
            <person name="Sun Q."/>
            <person name="Zhou Y."/>
        </authorList>
    </citation>
    <scope>NUCLEOTIDE SEQUENCE</scope>
    <source>
        <strain evidence="1">CGMCC 1.12195</strain>
    </source>
</reference>
<evidence type="ECO:0000313" key="2">
    <source>
        <dbReference type="Proteomes" id="UP000660862"/>
    </source>
</evidence>
<dbReference type="SUPFAM" id="SSF158997">
    <property type="entry name" value="Trm112p-like"/>
    <property type="match status" value="1"/>
</dbReference>
<accession>A0A917HW16</accession>
<dbReference type="Pfam" id="PF03966">
    <property type="entry name" value="Trm112p"/>
    <property type="match status" value="1"/>
</dbReference>
<evidence type="ECO:0000313" key="1">
    <source>
        <dbReference type="EMBL" id="GGG90423.1"/>
    </source>
</evidence>
<dbReference type="AlphaFoldDB" id="A0A917HW16"/>
<gene>
    <name evidence="1" type="ORF">GCM10007415_26140</name>
</gene>
<comment type="caution">
    <text evidence="1">The sequence shown here is derived from an EMBL/GenBank/DDBJ whole genome shotgun (WGS) entry which is preliminary data.</text>
</comment>
<keyword evidence="2" id="KW-1185">Reference proteome</keyword>
<dbReference type="RefSeq" id="WP_188506487.1">
    <property type="nucleotide sequence ID" value="NZ_BMER01000002.1"/>
</dbReference>
<dbReference type="EMBL" id="BMER01000002">
    <property type="protein sequence ID" value="GGG90423.1"/>
    <property type="molecule type" value="Genomic_DNA"/>
</dbReference>
<organism evidence="1 2">
    <name type="scientific">Parapedobacter pyrenivorans</name>
    <dbReference type="NCBI Taxonomy" id="1305674"/>
    <lineage>
        <taxon>Bacteria</taxon>
        <taxon>Pseudomonadati</taxon>
        <taxon>Bacteroidota</taxon>
        <taxon>Sphingobacteriia</taxon>
        <taxon>Sphingobacteriales</taxon>
        <taxon>Sphingobacteriaceae</taxon>
        <taxon>Parapedobacter</taxon>
    </lineage>
</organism>
<evidence type="ECO:0008006" key="3">
    <source>
        <dbReference type="Google" id="ProtNLM"/>
    </source>
</evidence>
<proteinExistence type="predicted"/>
<reference evidence="1" key="1">
    <citation type="journal article" date="2014" name="Int. J. Syst. Evol. Microbiol.">
        <title>Complete genome sequence of Corynebacterium casei LMG S-19264T (=DSM 44701T), isolated from a smear-ripened cheese.</title>
        <authorList>
            <consortium name="US DOE Joint Genome Institute (JGI-PGF)"/>
            <person name="Walter F."/>
            <person name="Albersmeier A."/>
            <person name="Kalinowski J."/>
            <person name="Ruckert C."/>
        </authorList>
    </citation>
    <scope>NUCLEOTIDE SEQUENCE</scope>
    <source>
        <strain evidence="1">CGMCC 1.12195</strain>
    </source>
</reference>